<dbReference type="EMBL" id="CACRZD030000010">
    <property type="protein sequence ID" value="CAA6667537.1"/>
    <property type="molecule type" value="Genomic_DNA"/>
</dbReference>
<evidence type="ECO:0000256" key="3">
    <source>
        <dbReference type="ARBA" id="ARBA00023277"/>
    </source>
</evidence>
<gene>
    <name evidence="4" type="ORF">SI7747_10013930</name>
</gene>
<dbReference type="PANTHER" id="PTHR10091:SF8">
    <property type="entry name" value="GALACTOSE MUTAROTASE-LIKE SUPERFAMILY PROTEIN"/>
    <property type="match status" value="1"/>
</dbReference>
<dbReference type="Proteomes" id="UP001189122">
    <property type="component" value="Unassembled WGS sequence"/>
</dbReference>
<dbReference type="AlphaFoldDB" id="A0A7I8JBH6"/>
<evidence type="ECO:0000313" key="5">
    <source>
        <dbReference type="Proteomes" id="UP001189122"/>
    </source>
</evidence>
<dbReference type="CDD" id="cd09019">
    <property type="entry name" value="galactose_mutarotase_like"/>
    <property type="match status" value="1"/>
</dbReference>
<dbReference type="GO" id="GO:0004034">
    <property type="term" value="F:aldose 1-epimerase activity"/>
    <property type="evidence" value="ECO:0007669"/>
    <property type="project" value="TreeGrafter"/>
</dbReference>
<keyword evidence="3" id="KW-0119">Carbohydrate metabolism</keyword>
<organism evidence="4">
    <name type="scientific">Spirodela intermedia</name>
    <name type="common">Intermediate duckweed</name>
    <dbReference type="NCBI Taxonomy" id="51605"/>
    <lineage>
        <taxon>Eukaryota</taxon>
        <taxon>Viridiplantae</taxon>
        <taxon>Streptophyta</taxon>
        <taxon>Embryophyta</taxon>
        <taxon>Tracheophyta</taxon>
        <taxon>Spermatophyta</taxon>
        <taxon>Magnoliopsida</taxon>
        <taxon>Liliopsida</taxon>
        <taxon>Araceae</taxon>
        <taxon>Lemnoideae</taxon>
        <taxon>Spirodela</taxon>
    </lineage>
</organism>
<name>A0A7I8JBH6_SPIIN</name>
<dbReference type="Gene3D" id="2.70.98.10">
    <property type="match status" value="1"/>
</dbReference>
<evidence type="ECO:0000256" key="2">
    <source>
        <dbReference type="ARBA" id="ARBA00023235"/>
    </source>
</evidence>
<dbReference type="GO" id="GO:0033499">
    <property type="term" value="P:galactose catabolic process via UDP-galactose, Leloir pathway"/>
    <property type="evidence" value="ECO:0007669"/>
    <property type="project" value="TreeGrafter"/>
</dbReference>
<sequence length="352" mass="38785">MAEAGGADVFELRNGSLTVKVSNWGATITSLLVPDAHGKVADVVLGFETIEPYIEGAAPYFGCIVGRFANRIKDGKFTLDGVDYSLPINNPPTLSMVKQDSYLFFIYINDDLRGARGRRGFDKVLWEVLERADAEIPSITFRYFSRDGEEEWRCLPSFLTVKNNRVPRDVVVTAKYSLPSSTALRLDMVAVPTKATPISLAQHTYWNLAGHDDMGVQYDPLGDHSIPTGVIAPVRGTPFDFTAEEKKIGSRIDLGEEKEGLRRAARVREPRSKRVLELWTDAPGMQFYTGNFLGGVVGKGGAVYGKHAGLCLETQGFPNAVNQPNFPTVVVHPGDEYRHSMLFEFSTQSSAS</sequence>
<dbReference type="GO" id="GO:0006006">
    <property type="term" value="P:glucose metabolic process"/>
    <property type="evidence" value="ECO:0007669"/>
    <property type="project" value="TreeGrafter"/>
</dbReference>
<accession>A0A7I8JBH6</accession>
<proteinExistence type="inferred from homology"/>
<dbReference type="Pfam" id="PF01263">
    <property type="entry name" value="Aldose_epim"/>
    <property type="match status" value="1"/>
</dbReference>
<evidence type="ECO:0000256" key="1">
    <source>
        <dbReference type="ARBA" id="ARBA00006206"/>
    </source>
</evidence>
<dbReference type="SUPFAM" id="SSF74650">
    <property type="entry name" value="Galactose mutarotase-like"/>
    <property type="match status" value="1"/>
</dbReference>
<keyword evidence="5" id="KW-1185">Reference proteome</keyword>
<dbReference type="InterPro" id="IPR047215">
    <property type="entry name" value="Galactose_mutarotase-like"/>
</dbReference>
<dbReference type="EMBL" id="LR743597">
    <property type="protein sequence ID" value="CAA2628283.1"/>
    <property type="molecule type" value="Genomic_DNA"/>
</dbReference>
<protein>
    <submittedName>
        <fullName evidence="4">Uncharacterized protein</fullName>
    </submittedName>
</protein>
<reference evidence="4 5" key="1">
    <citation type="submission" date="2019-12" db="EMBL/GenBank/DDBJ databases">
        <authorList>
            <person name="Scholz U."/>
            <person name="Mascher M."/>
            <person name="Fiebig A."/>
        </authorList>
    </citation>
    <scope>NUCLEOTIDE SEQUENCE</scope>
</reference>
<dbReference type="InterPro" id="IPR014718">
    <property type="entry name" value="GH-type_carb-bd"/>
</dbReference>
<evidence type="ECO:0000313" key="4">
    <source>
        <dbReference type="EMBL" id="CAA2628283.1"/>
    </source>
</evidence>
<dbReference type="GO" id="GO:0030246">
    <property type="term" value="F:carbohydrate binding"/>
    <property type="evidence" value="ECO:0007669"/>
    <property type="project" value="InterPro"/>
</dbReference>
<comment type="similarity">
    <text evidence="1">Belongs to the aldose epimerase family.</text>
</comment>
<keyword evidence="2" id="KW-0413">Isomerase</keyword>
<dbReference type="InterPro" id="IPR008183">
    <property type="entry name" value="Aldose_1/G6P_1-epimerase"/>
</dbReference>
<dbReference type="InterPro" id="IPR011013">
    <property type="entry name" value="Gal_mutarotase_sf_dom"/>
</dbReference>
<dbReference type="PANTHER" id="PTHR10091">
    <property type="entry name" value="ALDOSE-1-EPIMERASE"/>
    <property type="match status" value="1"/>
</dbReference>